<keyword evidence="2" id="KW-0134">Cell wall</keyword>
<dbReference type="Gene3D" id="3.80.10.10">
    <property type="entry name" value="Ribonuclease Inhibitor"/>
    <property type="match status" value="2"/>
</dbReference>
<protein>
    <recommendedName>
        <fullName evidence="10">Cell wall hydroxyproline-rich glycoprotein</fullName>
    </recommendedName>
</protein>
<keyword evidence="7" id="KW-0325">Glycoprotein</keyword>
<dbReference type="OrthoDB" id="676979at2759"/>
<dbReference type="OMA" id="NQFDERI"/>
<keyword evidence="4" id="KW-0433">Leucine-rich repeat</keyword>
<dbReference type="Pfam" id="PF00560">
    <property type="entry name" value="LRR_1"/>
    <property type="match status" value="1"/>
</dbReference>
<keyword evidence="5" id="KW-0732">Signal</keyword>
<dbReference type="PANTHER" id="PTHR32093:SF121">
    <property type="entry name" value="LEUCINE-RICH REPEAT EXTENSIN-LIKE PROTEIN 6"/>
    <property type="match status" value="1"/>
</dbReference>
<keyword evidence="8" id="KW-0379">Hydroxylation</keyword>
<evidence type="ECO:0000256" key="9">
    <source>
        <dbReference type="ARBA" id="ARBA00023316"/>
    </source>
</evidence>
<evidence type="ECO:0000256" key="3">
    <source>
        <dbReference type="ARBA" id="ARBA00022525"/>
    </source>
</evidence>
<accession>A0A8T2RW17</accession>
<evidence type="ECO:0000256" key="11">
    <source>
        <dbReference type="SAM" id="MobiDB-lite"/>
    </source>
</evidence>
<feature type="region of interest" description="Disordered" evidence="11">
    <location>
        <begin position="348"/>
        <end position="416"/>
    </location>
</feature>
<dbReference type="FunFam" id="3.80.10.10:FF:000224">
    <property type="entry name" value="Leucine-rich repeat extensin-like protein 1"/>
    <property type="match status" value="1"/>
</dbReference>
<dbReference type="Pfam" id="PF13855">
    <property type="entry name" value="LRR_8"/>
    <property type="match status" value="1"/>
</dbReference>
<feature type="compositionally biased region" description="Pro residues" evidence="11">
    <location>
        <begin position="352"/>
        <end position="392"/>
    </location>
</feature>
<organism evidence="13 14">
    <name type="scientific">Ceratopteris richardii</name>
    <name type="common">Triangle waterfern</name>
    <dbReference type="NCBI Taxonomy" id="49495"/>
    <lineage>
        <taxon>Eukaryota</taxon>
        <taxon>Viridiplantae</taxon>
        <taxon>Streptophyta</taxon>
        <taxon>Embryophyta</taxon>
        <taxon>Tracheophyta</taxon>
        <taxon>Polypodiopsida</taxon>
        <taxon>Polypodiidae</taxon>
        <taxon>Polypodiales</taxon>
        <taxon>Pteridineae</taxon>
        <taxon>Pteridaceae</taxon>
        <taxon>Parkerioideae</taxon>
        <taxon>Ceratopteris</taxon>
    </lineage>
</organism>
<feature type="non-terminal residue" evidence="13">
    <location>
        <position position="1"/>
    </location>
</feature>
<evidence type="ECO:0000313" key="14">
    <source>
        <dbReference type="Proteomes" id="UP000825935"/>
    </source>
</evidence>
<evidence type="ECO:0000259" key="12">
    <source>
        <dbReference type="Pfam" id="PF08263"/>
    </source>
</evidence>
<gene>
    <name evidence="13" type="ORF">KP509_24G073500</name>
</gene>
<sequence length="416" mass="44912">GGHDHDDDPYQDYPYPSDWNPCLGQAFHALQAWKDCIDSDPGNVTGSWVGYDVCKYRGVFCSAPPPGDANATTCEKVVSGIDLNGAGVGGTLPEELGLLEYLAFFHLNSNSFRGTLPTSISCWRLLYELDVSNNLLSGPFPEVTLSLPNLVYLDIRFNSFNGPLPSDLFNLPLDAIFINSNQFDERIPESIGNSPVSVIVFASNNFEGGIPASVQNMNATLQEIIFLGNDLRGCVPPQFGGFTALTVLDISSNSLSGTIPSSLAQLTSLQQLNVAHNFLSGQIPDSICSLQNLINFTASFNYFTGEAPSCLTLATKNGDSFNDSNNCIIGRPDQRSVQECAIFFTSDRECPAPKPPPPPSPPPPPECPPPPPSPPPPPECPPPPPPPPPCDPPAADAYQYWPSPPRYRLNKPPPYH</sequence>
<keyword evidence="9" id="KW-0961">Cell wall biogenesis/degradation</keyword>
<dbReference type="FunFam" id="3.80.10.10:FF:000041">
    <property type="entry name" value="LRR receptor-like serine/threonine-protein kinase ERECTA"/>
    <property type="match status" value="1"/>
</dbReference>
<evidence type="ECO:0000256" key="5">
    <source>
        <dbReference type="ARBA" id="ARBA00022729"/>
    </source>
</evidence>
<proteinExistence type="predicted"/>
<dbReference type="EMBL" id="CM035429">
    <property type="protein sequence ID" value="KAH7300666.1"/>
    <property type="molecule type" value="Genomic_DNA"/>
</dbReference>
<dbReference type="Proteomes" id="UP000825935">
    <property type="component" value="Chromosome 24"/>
</dbReference>
<evidence type="ECO:0000256" key="8">
    <source>
        <dbReference type="ARBA" id="ARBA00023278"/>
    </source>
</evidence>
<dbReference type="Pfam" id="PF08263">
    <property type="entry name" value="LRRNT_2"/>
    <property type="match status" value="1"/>
</dbReference>
<dbReference type="SUPFAM" id="SSF52058">
    <property type="entry name" value="L domain-like"/>
    <property type="match status" value="1"/>
</dbReference>
<evidence type="ECO:0000256" key="6">
    <source>
        <dbReference type="ARBA" id="ARBA00022737"/>
    </source>
</evidence>
<dbReference type="InterPro" id="IPR032675">
    <property type="entry name" value="LRR_dom_sf"/>
</dbReference>
<evidence type="ECO:0000256" key="7">
    <source>
        <dbReference type="ARBA" id="ARBA00023180"/>
    </source>
</evidence>
<dbReference type="PRINTS" id="PR01217">
    <property type="entry name" value="PRICHEXTENSN"/>
</dbReference>
<comment type="caution">
    <text evidence="13">The sequence shown here is derived from an EMBL/GenBank/DDBJ whole genome shotgun (WGS) entry which is preliminary data.</text>
</comment>
<dbReference type="InterPro" id="IPR051582">
    <property type="entry name" value="LRR_extensin-like_regulator"/>
</dbReference>
<evidence type="ECO:0000256" key="2">
    <source>
        <dbReference type="ARBA" id="ARBA00022512"/>
    </source>
</evidence>
<keyword evidence="3" id="KW-0964">Secreted</keyword>
<comment type="subcellular location">
    <subcellularLocation>
        <location evidence="1">Secreted</location>
        <location evidence="1">Cell wall</location>
    </subcellularLocation>
</comment>
<dbReference type="GO" id="GO:0071555">
    <property type="term" value="P:cell wall organization"/>
    <property type="evidence" value="ECO:0007669"/>
    <property type="project" value="UniProtKB-KW"/>
</dbReference>
<keyword evidence="6" id="KW-0677">Repeat</keyword>
<dbReference type="InterPro" id="IPR013210">
    <property type="entry name" value="LRR_N_plant-typ"/>
</dbReference>
<evidence type="ECO:0000256" key="10">
    <source>
        <dbReference type="ARBA" id="ARBA00041871"/>
    </source>
</evidence>
<feature type="domain" description="Leucine-rich repeat-containing N-terminal plant-type" evidence="12">
    <location>
        <begin position="28"/>
        <end position="62"/>
    </location>
</feature>
<reference evidence="13" key="1">
    <citation type="submission" date="2021-08" db="EMBL/GenBank/DDBJ databases">
        <title>WGS assembly of Ceratopteris richardii.</title>
        <authorList>
            <person name="Marchant D.B."/>
            <person name="Chen G."/>
            <person name="Jenkins J."/>
            <person name="Shu S."/>
            <person name="Leebens-Mack J."/>
            <person name="Grimwood J."/>
            <person name="Schmutz J."/>
            <person name="Soltis P."/>
            <person name="Soltis D."/>
            <person name="Chen Z.-H."/>
        </authorList>
    </citation>
    <scope>NUCLEOTIDE SEQUENCE</scope>
    <source>
        <strain evidence="13">Whitten #5841</strain>
        <tissue evidence="13">Leaf</tissue>
    </source>
</reference>
<name>A0A8T2RW17_CERRI</name>
<dbReference type="InterPro" id="IPR001611">
    <property type="entry name" value="Leu-rich_rpt"/>
</dbReference>
<evidence type="ECO:0000256" key="4">
    <source>
        <dbReference type="ARBA" id="ARBA00022614"/>
    </source>
</evidence>
<dbReference type="PANTHER" id="PTHR32093">
    <property type="entry name" value="LEUCINE-RICH REPEAT EXTENSIN-LIKE PROTEIN 3-RELATED"/>
    <property type="match status" value="1"/>
</dbReference>
<evidence type="ECO:0000256" key="1">
    <source>
        <dbReference type="ARBA" id="ARBA00004191"/>
    </source>
</evidence>
<evidence type="ECO:0000313" key="13">
    <source>
        <dbReference type="EMBL" id="KAH7300666.1"/>
    </source>
</evidence>
<dbReference type="AlphaFoldDB" id="A0A8T2RW17"/>
<keyword evidence="14" id="KW-1185">Reference proteome</keyword>